<comment type="catalytic activity">
    <reaction evidence="1">
        <text>Hydrolyzes single-stranded DNA or mismatched double-stranded DNA and polynucleotides, releasing free uracil.</text>
        <dbReference type="EC" id="3.2.2.27"/>
    </reaction>
</comment>
<evidence type="ECO:0000256" key="3">
    <source>
        <dbReference type="ARBA" id="ARBA00012030"/>
    </source>
</evidence>
<dbReference type="EMBL" id="LCPW01000004">
    <property type="protein sequence ID" value="KKW06022.1"/>
    <property type="molecule type" value="Genomic_DNA"/>
</dbReference>
<evidence type="ECO:0000256" key="6">
    <source>
        <dbReference type="ARBA" id="ARBA00022723"/>
    </source>
</evidence>
<dbReference type="Proteomes" id="UP000034119">
    <property type="component" value="Unassembled WGS sequence"/>
</dbReference>
<dbReference type="GO" id="GO:0051539">
    <property type="term" value="F:4 iron, 4 sulfur cluster binding"/>
    <property type="evidence" value="ECO:0007669"/>
    <property type="project" value="UniProtKB-KW"/>
</dbReference>
<keyword evidence="11" id="KW-0234">DNA repair</keyword>
<proteinExistence type="inferred from homology"/>
<dbReference type="PANTHER" id="PTHR33693">
    <property type="entry name" value="TYPE-5 URACIL-DNA GLYCOSYLASE"/>
    <property type="match status" value="1"/>
</dbReference>
<sequence>MTTKREELLSQIEKVVLTCHNCRLWRGTTHAVPGEGSATAKVMFVGEGPGYHEDKLGRPFVGRAGSLLDRLLEKNRLARRDVFITNVVKHRPPQNRAPMKDEVRSCLPYLLQQIKIINPQVIVPLGRSALEIFHKEKTISDFHGKPYKVGNRIILPLYHPAAALRSTSVMRILEADFRILPKILKGEIEVEEVEAKNGDENQLKLI</sequence>
<dbReference type="SMART" id="SM00986">
    <property type="entry name" value="UDG"/>
    <property type="match status" value="1"/>
</dbReference>
<dbReference type="Pfam" id="PF03167">
    <property type="entry name" value="UDG"/>
    <property type="match status" value="1"/>
</dbReference>
<dbReference type="Gene3D" id="3.40.470.10">
    <property type="entry name" value="Uracil-DNA glycosylase-like domain"/>
    <property type="match status" value="1"/>
</dbReference>
<dbReference type="STRING" id="1618342.UY40_C0004G0006"/>
<dbReference type="NCBIfam" id="TIGR00758">
    <property type="entry name" value="UDG_fam4"/>
    <property type="match status" value="1"/>
</dbReference>
<dbReference type="GO" id="GO:0004844">
    <property type="term" value="F:uracil DNA N-glycosylase activity"/>
    <property type="evidence" value="ECO:0007669"/>
    <property type="project" value="UniProtKB-EC"/>
</dbReference>
<reference evidence="13 14" key="1">
    <citation type="journal article" date="2015" name="Nature">
        <title>rRNA introns, odd ribosomes, and small enigmatic genomes across a large radiation of phyla.</title>
        <authorList>
            <person name="Brown C.T."/>
            <person name="Hug L.A."/>
            <person name="Thomas B.C."/>
            <person name="Sharon I."/>
            <person name="Castelle C.J."/>
            <person name="Singh A."/>
            <person name="Wilkins M.J."/>
            <person name="Williams K.H."/>
            <person name="Banfield J.F."/>
        </authorList>
    </citation>
    <scope>NUCLEOTIDE SEQUENCE [LARGE SCALE GENOMIC DNA]</scope>
</reference>
<evidence type="ECO:0000256" key="9">
    <source>
        <dbReference type="ARBA" id="ARBA00023004"/>
    </source>
</evidence>
<dbReference type="SUPFAM" id="SSF52141">
    <property type="entry name" value="Uracil-DNA glycosylase-like"/>
    <property type="match status" value="1"/>
</dbReference>
<evidence type="ECO:0000256" key="2">
    <source>
        <dbReference type="ARBA" id="ARBA00006521"/>
    </source>
</evidence>
<dbReference type="PANTHER" id="PTHR33693:SF1">
    <property type="entry name" value="TYPE-4 URACIL-DNA GLYCOSYLASE"/>
    <property type="match status" value="1"/>
</dbReference>
<evidence type="ECO:0000256" key="1">
    <source>
        <dbReference type="ARBA" id="ARBA00001400"/>
    </source>
</evidence>
<dbReference type="SMART" id="SM00987">
    <property type="entry name" value="UreE_C"/>
    <property type="match status" value="1"/>
</dbReference>
<dbReference type="InterPro" id="IPR051536">
    <property type="entry name" value="UDG_Type-4/5"/>
</dbReference>
<dbReference type="GO" id="GO:0006281">
    <property type="term" value="P:DNA repair"/>
    <property type="evidence" value="ECO:0007669"/>
    <property type="project" value="UniProtKB-KW"/>
</dbReference>
<dbReference type="CDD" id="cd10030">
    <property type="entry name" value="UDG-F4_TTUDGA_SPO1dp_like"/>
    <property type="match status" value="1"/>
</dbReference>
<keyword evidence="7" id="KW-0227">DNA damage</keyword>
<keyword evidence="9" id="KW-0408">Iron</keyword>
<dbReference type="PATRIC" id="fig|1618342.3.peg.142"/>
<name>A0A0G1XTU8_9BACT</name>
<evidence type="ECO:0000256" key="10">
    <source>
        <dbReference type="ARBA" id="ARBA00023014"/>
    </source>
</evidence>
<comment type="similarity">
    <text evidence="2">Belongs to the uracil-DNA glycosylase (UDG) superfamily. Type 4 (UDGa) family.</text>
</comment>
<keyword evidence="5" id="KW-0004">4Fe-4S</keyword>
<dbReference type="EC" id="3.2.2.27" evidence="3"/>
<dbReference type="InterPro" id="IPR005273">
    <property type="entry name" value="Ura-DNA_glyco_family4"/>
</dbReference>
<evidence type="ECO:0000256" key="11">
    <source>
        <dbReference type="ARBA" id="ARBA00023204"/>
    </source>
</evidence>
<dbReference type="AlphaFoldDB" id="A0A0G1XTU8"/>
<protein>
    <recommendedName>
        <fullName evidence="4">Type-4 uracil-DNA glycosylase</fullName>
        <ecNumber evidence="3">3.2.2.27</ecNumber>
    </recommendedName>
</protein>
<comment type="caution">
    <text evidence="13">The sequence shown here is derived from an EMBL/GenBank/DDBJ whole genome shotgun (WGS) entry which is preliminary data.</text>
</comment>
<organism evidence="13 14">
    <name type="scientific">candidate division CPR1 bacterium GW2011_GWC1_49_13</name>
    <dbReference type="NCBI Taxonomy" id="1618342"/>
    <lineage>
        <taxon>Bacteria</taxon>
        <taxon>candidate division CPR1</taxon>
    </lineage>
</organism>
<keyword evidence="8" id="KW-0378">Hydrolase</keyword>
<keyword evidence="6" id="KW-0479">Metal-binding</keyword>
<evidence type="ECO:0000313" key="13">
    <source>
        <dbReference type="EMBL" id="KKW06022.1"/>
    </source>
</evidence>
<dbReference type="GO" id="GO:0046872">
    <property type="term" value="F:metal ion binding"/>
    <property type="evidence" value="ECO:0007669"/>
    <property type="project" value="UniProtKB-KW"/>
</dbReference>
<keyword evidence="10" id="KW-0411">Iron-sulfur</keyword>
<evidence type="ECO:0000256" key="8">
    <source>
        <dbReference type="ARBA" id="ARBA00022801"/>
    </source>
</evidence>
<evidence type="ECO:0000313" key="14">
    <source>
        <dbReference type="Proteomes" id="UP000034119"/>
    </source>
</evidence>
<evidence type="ECO:0000256" key="4">
    <source>
        <dbReference type="ARBA" id="ARBA00019403"/>
    </source>
</evidence>
<dbReference type="InterPro" id="IPR005122">
    <property type="entry name" value="Uracil-DNA_glycosylase-like"/>
</dbReference>
<evidence type="ECO:0000259" key="12">
    <source>
        <dbReference type="SMART" id="SM00986"/>
    </source>
</evidence>
<accession>A0A0G1XTU8</accession>
<evidence type="ECO:0000256" key="5">
    <source>
        <dbReference type="ARBA" id="ARBA00022485"/>
    </source>
</evidence>
<evidence type="ECO:0000256" key="7">
    <source>
        <dbReference type="ARBA" id="ARBA00022763"/>
    </source>
</evidence>
<gene>
    <name evidence="13" type="ORF">UY40_C0004G0006</name>
</gene>
<dbReference type="InterPro" id="IPR036895">
    <property type="entry name" value="Uracil-DNA_glycosylase-like_sf"/>
</dbReference>
<feature type="domain" description="Uracil-DNA glycosylase-like" evidence="12">
    <location>
        <begin position="33"/>
        <end position="184"/>
    </location>
</feature>